<organism evidence="1 2">
    <name type="scientific">Lupinus albus</name>
    <name type="common">White lupine</name>
    <name type="synonym">Lupinus termis</name>
    <dbReference type="NCBI Taxonomy" id="3870"/>
    <lineage>
        <taxon>Eukaryota</taxon>
        <taxon>Viridiplantae</taxon>
        <taxon>Streptophyta</taxon>
        <taxon>Embryophyta</taxon>
        <taxon>Tracheophyta</taxon>
        <taxon>Spermatophyta</taxon>
        <taxon>Magnoliopsida</taxon>
        <taxon>eudicotyledons</taxon>
        <taxon>Gunneridae</taxon>
        <taxon>Pentapetalae</taxon>
        <taxon>rosids</taxon>
        <taxon>fabids</taxon>
        <taxon>Fabales</taxon>
        <taxon>Fabaceae</taxon>
        <taxon>Papilionoideae</taxon>
        <taxon>50 kb inversion clade</taxon>
        <taxon>genistoids sensu lato</taxon>
        <taxon>core genistoids</taxon>
        <taxon>Genisteae</taxon>
        <taxon>Lupinus</taxon>
    </lineage>
</organism>
<proteinExistence type="predicted"/>
<evidence type="ECO:0000313" key="2">
    <source>
        <dbReference type="Proteomes" id="UP000447434"/>
    </source>
</evidence>
<keyword evidence="2" id="KW-1185">Reference proteome</keyword>
<dbReference type="AlphaFoldDB" id="A0A6A4Q7S1"/>
<dbReference type="Proteomes" id="UP000447434">
    <property type="component" value="Chromosome 7"/>
</dbReference>
<accession>A0A6A4Q7S1</accession>
<gene>
    <name evidence="1" type="ORF">Lalb_Chr07g0181611</name>
</gene>
<dbReference type="EMBL" id="WOCE01000007">
    <property type="protein sequence ID" value="KAE9609967.1"/>
    <property type="molecule type" value="Genomic_DNA"/>
</dbReference>
<protein>
    <submittedName>
        <fullName evidence="1">Uncharacterized protein</fullName>
    </submittedName>
</protein>
<comment type="caution">
    <text evidence="1">The sequence shown here is derived from an EMBL/GenBank/DDBJ whole genome shotgun (WGS) entry which is preliminary data.</text>
</comment>
<reference evidence="2" key="1">
    <citation type="journal article" date="2020" name="Nat. Commun.">
        <title>Genome sequence of the cluster root forming white lupin.</title>
        <authorList>
            <person name="Hufnagel B."/>
            <person name="Marques A."/>
            <person name="Soriano A."/>
            <person name="Marques L."/>
            <person name="Divol F."/>
            <person name="Doumas P."/>
            <person name="Sallet E."/>
            <person name="Mancinotti D."/>
            <person name="Carrere S."/>
            <person name="Marande W."/>
            <person name="Arribat S."/>
            <person name="Keller J."/>
            <person name="Huneau C."/>
            <person name="Blein T."/>
            <person name="Aime D."/>
            <person name="Laguerre M."/>
            <person name="Taylor J."/>
            <person name="Schubert V."/>
            <person name="Nelson M."/>
            <person name="Geu-Flores F."/>
            <person name="Crespi M."/>
            <person name="Gallardo-Guerrero K."/>
            <person name="Delaux P.-M."/>
            <person name="Salse J."/>
            <person name="Berges H."/>
            <person name="Guyot R."/>
            <person name="Gouzy J."/>
            <person name="Peret B."/>
        </authorList>
    </citation>
    <scope>NUCLEOTIDE SEQUENCE [LARGE SCALE GENOMIC DNA]</scope>
    <source>
        <strain evidence="2">cv. Amiga</strain>
    </source>
</reference>
<evidence type="ECO:0000313" key="1">
    <source>
        <dbReference type="EMBL" id="KAE9609967.1"/>
    </source>
</evidence>
<name>A0A6A4Q7S1_LUPAL</name>
<sequence>MNRPNSSQIRTEVNHTKIPLTIRTKISLMIKKQKFGSTLYRRR</sequence>